<proteinExistence type="predicted"/>
<gene>
    <name evidence="3" type="ORF">GCM10009733_105980</name>
</gene>
<keyword evidence="2" id="KW-1133">Transmembrane helix</keyword>
<evidence type="ECO:0000313" key="4">
    <source>
        <dbReference type="Proteomes" id="UP001500064"/>
    </source>
</evidence>
<evidence type="ECO:0000256" key="2">
    <source>
        <dbReference type="SAM" id="Phobius"/>
    </source>
</evidence>
<sequence length="120" mass="12287">MAETPNPPNLDPLEIRVPHTLAPWQKAVLSAGVATAATMVLGVAPALSIRQQFDSAFTPGQVVALEGAPRSIRQSHGPGSIDPAPSPGYITEGATPGLSIEQGSSRLVAEGRGRPGMVEG</sequence>
<feature type="region of interest" description="Disordered" evidence="1">
    <location>
        <begin position="71"/>
        <end position="120"/>
    </location>
</feature>
<comment type="caution">
    <text evidence="3">The sequence shown here is derived from an EMBL/GenBank/DDBJ whole genome shotgun (WGS) entry which is preliminary data.</text>
</comment>
<keyword evidence="2" id="KW-0812">Transmembrane</keyword>
<accession>A0ABP4TS39</accession>
<reference evidence="4" key="1">
    <citation type="journal article" date="2019" name="Int. J. Syst. Evol. Microbiol.">
        <title>The Global Catalogue of Microorganisms (GCM) 10K type strain sequencing project: providing services to taxonomists for standard genome sequencing and annotation.</title>
        <authorList>
            <consortium name="The Broad Institute Genomics Platform"/>
            <consortium name="The Broad Institute Genome Sequencing Center for Infectious Disease"/>
            <person name="Wu L."/>
            <person name="Ma J."/>
        </authorList>
    </citation>
    <scope>NUCLEOTIDE SEQUENCE [LARGE SCALE GENOMIC DNA]</scope>
    <source>
        <strain evidence="4">JCM 13929</strain>
    </source>
</reference>
<feature type="transmembrane region" description="Helical" evidence="2">
    <location>
        <begin position="27"/>
        <end position="47"/>
    </location>
</feature>
<keyword evidence="2" id="KW-0472">Membrane</keyword>
<evidence type="ECO:0000256" key="1">
    <source>
        <dbReference type="SAM" id="MobiDB-lite"/>
    </source>
</evidence>
<evidence type="ECO:0000313" key="3">
    <source>
        <dbReference type="EMBL" id="GAA1692805.1"/>
    </source>
</evidence>
<keyword evidence="4" id="KW-1185">Reference proteome</keyword>
<name>A0ABP4TS39_9ACTN</name>
<dbReference type="Proteomes" id="UP001500064">
    <property type="component" value="Unassembled WGS sequence"/>
</dbReference>
<protein>
    <submittedName>
        <fullName evidence="3">Uncharacterized protein</fullName>
    </submittedName>
</protein>
<organism evidence="3 4">
    <name type="scientific">Nonomuraea maheshkhaliensis</name>
    <dbReference type="NCBI Taxonomy" id="419590"/>
    <lineage>
        <taxon>Bacteria</taxon>
        <taxon>Bacillati</taxon>
        <taxon>Actinomycetota</taxon>
        <taxon>Actinomycetes</taxon>
        <taxon>Streptosporangiales</taxon>
        <taxon>Streptosporangiaceae</taxon>
        <taxon>Nonomuraea</taxon>
    </lineage>
</organism>
<dbReference type="EMBL" id="BAAAMU010000188">
    <property type="protein sequence ID" value="GAA1692805.1"/>
    <property type="molecule type" value="Genomic_DNA"/>
</dbReference>
<dbReference type="RefSeq" id="WP_346114908.1">
    <property type="nucleotide sequence ID" value="NZ_BAAAMU010000188.1"/>
</dbReference>